<evidence type="ECO:0000259" key="7">
    <source>
        <dbReference type="Pfam" id="PF02272"/>
    </source>
</evidence>
<dbReference type="GO" id="GO:0008409">
    <property type="term" value="F:5'-3' exonuclease activity"/>
    <property type="evidence" value="ECO:0007669"/>
    <property type="project" value="InterPro"/>
</dbReference>
<dbReference type="InterPro" id="IPR004610">
    <property type="entry name" value="RecJ"/>
</dbReference>
<feature type="domain" description="DHHA1" evidence="7">
    <location>
        <begin position="345"/>
        <end position="437"/>
    </location>
</feature>
<proteinExistence type="inferred from homology"/>
<dbReference type="Pfam" id="PF17768">
    <property type="entry name" value="RecJ_OB"/>
    <property type="match status" value="1"/>
</dbReference>
<dbReference type="NCBIfam" id="TIGR00644">
    <property type="entry name" value="recJ"/>
    <property type="match status" value="1"/>
</dbReference>
<dbReference type="GO" id="GO:0003676">
    <property type="term" value="F:nucleic acid binding"/>
    <property type="evidence" value="ECO:0007669"/>
    <property type="project" value="InterPro"/>
</dbReference>
<keyword evidence="3" id="KW-0540">Nuclease</keyword>
<comment type="caution">
    <text evidence="9">The sequence shown here is derived from an EMBL/GenBank/DDBJ whole genome shotgun (WGS) entry which is preliminary data.</text>
</comment>
<dbReference type="GO" id="GO:0006310">
    <property type="term" value="P:DNA recombination"/>
    <property type="evidence" value="ECO:0007669"/>
    <property type="project" value="InterPro"/>
</dbReference>
<dbReference type="EMBL" id="JYGE01000003">
    <property type="protein sequence ID" value="PSJ31607.1"/>
    <property type="molecule type" value="Genomic_DNA"/>
</dbReference>
<gene>
    <name evidence="9" type="ORF">UF10_02940</name>
</gene>
<dbReference type="GO" id="GO:0006281">
    <property type="term" value="P:DNA repair"/>
    <property type="evidence" value="ECO:0007669"/>
    <property type="project" value="InterPro"/>
</dbReference>
<dbReference type="Pfam" id="PF01368">
    <property type="entry name" value="DHH"/>
    <property type="match status" value="1"/>
</dbReference>
<evidence type="ECO:0000259" key="8">
    <source>
        <dbReference type="Pfam" id="PF17768"/>
    </source>
</evidence>
<organism evidence="9 10">
    <name type="scientific">Peptostreptococcus russellii</name>
    <dbReference type="NCBI Taxonomy" id="215200"/>
    <lineage>
        <taxon>Bacteria</taxon>
        <taxon>Bacillati</taxon>
        <taxon>Bacillota</taxon>
        <taxon>Clostridia</taxon>
        <taxon>Peptostreptococcales</taxon>
        <taxon>Peptostreptococcaceae</taxon>
        <taxon>Peptostreptococcus</taxon>
    </lineage>
</organism>
<reference evidence="9" key="1">
    <citation type="thesis" date="2015" institute="Rutgers" country="The State University of New Jersey, 14 College Farm Rd., New Brunswick, NJ, USA">
        <title>Ammonia toxicity in bacteria and its implications for treatment of and resource recovery from highly nitrogenous organic wastes.</title>
        <authorList>
            <person name="Luther A.K."/>
        </authorList>
    </citation>
    <scope>NUCLEOTIDE SEQUENCE</scope>
    <source>
        <strain evidence="9">RT-10B</strain>
    </source>
</reference>
<feature type="domain" description="DDH" evidence="6">
    <location>
        <begin position="78"/>
        <end position="227"/>
    </location>
</feature>
<evidence type="ECO:0000256" key="2">
    <source>
        <dbReference type="ARBA" id="ARBA00019841"/>
    </source>
</evidence>
<dbReference type="SUPFAM" id="SSF64182">
    <property type="entry name" value="DHH phosphoesterases"/>
    <property type="match status" value="1"/>
</dbReference>
<dbReference type="InterPro" id="IPR041122">
    <property type="entry name" value="RecJ_OB"/>
</dbReference>
<dbReference type="AlphaFoldDB" id="A0A2P7Q0Y4"/>
<dbReference type="RefSeq" id="WP_106776342.1">
    <property type="nucleotide sequence ID" value="NZ_JYGE01000003.1"/>
</dbReference>
<dbReference type="OrthoDB" id="9809852at2"/>
<dbReference type="InterPro" id="IPR003156">
    <property type="entry name" value="DHHA1_dom"/>
</dbReference>
<dbReference type="PANTHER" id="PTHR30255">
    <property type="entry name" value="SINGLE-STRANDED-DNA-SPECIFIC EXONUCLEASE RECJ"/>
    <property type="match status" value="1"/>
</dbReference>
<dbReference type="Pfam" id="PF02272">
    <property type="entry name" value="DHHA1"/>
    <property type="match status" value="1"/>
</dbReference>
<evidence type="ECO:0000259" key="6">
    <source>
        <dbReference type="Pfam" id="PF01368"/>
    </source>
</evidence>
<dbReference type="InterPro" id="IPR038763">
    <property type="entry name" value="DHH_sf"/>
</dbReference>
<accession>A0A2P7Q0Y4</accession>
<dbReference type="InterPro" id="IPR051673">
    <property type="entry name" value="SSDNA_exonuclease_RecJ"/>
</dbReference>
<protein>
    <recommendedName>
        <fullName evidence="2">Single-stranded-DNA-specific exonuclease RecJ</fullName>
    </recommendedName>
</protein>
<dbReference type="PANTHER" id="PTHR30255:SF2">
    <property type="entry name" value="SINGLE-STRANDED-DNA-SPECIFIC EXONUCLEASE RECJ"/>
    <property type="match status" value="1"/>
</dbReference>
<dbReference type="Gene3D" id="3.90.1640.30">
    <property type="match status" value="1"/>
</dbReference>
<keyword evidence="10" id="KW-1185">Reference proteome</keyword>
<keyword evidence="4" id="KW-0378">Hydrolase</keyword>
<name>A0A2P7Q0Y4_9FIRM</name>
<evidence type="ECO:0000256" key="3">
    <source>
        <dbReference type="ARBA" id="ARBA00022722"/>
    </source>
</evidence>
<comment type="similarity">
    <text evidence="1">Belongs to the RecJ family.</text>
</comment>
<dbReference type="InterPro" id="IPR001667">
    <property type="entry name" value="DDH_dom"/>
</dbReference>
<evidence type="ECO:0000313" key="9">
    <source>
        <dbReference type="EMBL" id="PSJ31607.1"/>
    </source>
</evidence>
<evidence type="ECO:0000256" key="5">
    <source>
        <dbReference type="ARBA" id="ARBA00022839"/>
    </source>
</evidence>
<dbReference type="Proteomes" id="UP000241434">
    <property type="component" value="Unassembled WGS sequence"/>
</dbReference>
<feature type="domain" description="RecJ OB" evidence="8">
    <location>
        <begin position="454"/>
        <end position="559"/>
    </location>
</feature>
<evidence type="ECO:0000313" key="10">
    <source>
        <dbReference type="Proteomes" id="UP000241434"/>
    </source>
</evidence>
<sequence length="838" mass="96440">MKKWKLLNKTSASGNEVTRKLNIDDNIAQIMLNRNISEYEDIEMYINPSFDFLRDPFLLMDMEKAVTRIKSAINNNEKICIYGDYDVDGVSSTSVLKIYFDSIGYPVEYYIPNRLEEGYGLNKDAIDYIHSMKADLMITVDCGITSISEVDYANKLGIDVIITDHHECQGQIPNAYAVIDPKRDDCKYPFKGLCGCGVAFKLISALSGENKLKENINDYLEIVSLATICDIMPVLDENRIIVKNGLEILASGNNVGMKALIKVCGLEGKKIKSSHLGFAIGPRINACGRLGFSNLGVELFTEKNPDKAEKLAELMDLKNQERQDIEARIYKEAENLISSNQVHQDGKVIVLAAENWHHGIIGIVASKLTEKYYKPCILLCIEGESATGSARSIKGFDLFSALYECRDLMEKFGGHEQAAGLTISVDNIDELRNKINGIADYQLEVEDLIEEIKIEYEIDAKDVTLDFVDKLHMLEPFGIKNPTPYFMMRDCYVKNVYLIGKDKSHLKMTISKDKDIECIGFSLSYLMEKFNIEDMVDIVFQVDENTYNGNTKVQLLIKDIRLNRPKDILKRPTYLKEIDKLLNLDRAYLKEEDSLELEKSNIAKKEKKKKIEDNNEKIEVNKDIDIEYINNKISEYLYRSNINISRIANIVDILSKDTLLVINSMNGFFRAISDINIASDEKIDYIFLSNIDKIDLKVYNKIIMYDYFDNYQEIEYISKNKKDNSEILINFNSSDYIYIRNKFREIDFVRDNFVLAYKFFMLNKKKTMGYSEFIEILGLSPIKVYTILKVLESEKLLKYKIDYDKDLFEFELLPKPDKKLDLEQNKIVKFLNSKIQID</sequence>
<keyword evidence="5 9" id="KW-0269">Exonuclease</keyword>
<dbReference type="Gene3D" id="3.10.310.30">
    <property type="match status" value="1"/>
</dbReference>
<evidence type="ECO:0000256" key="4">
    <source>
        <dbReference type="ARBA" id="ARBA00022801"/>
    </source>
</evidence>
<evidence type="ECO:0000256" key="1">
    <source>
        <dbReference type="ARBA" id="ARBA00005915"/>
    </source>
</evidence>